<feature type="transmembrane region" description="Helical" evidence="11">
    <location>
        <begin position="324"/>
        <end position="343"/>
    </location>
</feature>
<keyword evidence="7" id="KW-0256">Endoplasmic reticulum</keyword>
<dbReference type="EMBL" id="QUMQ01000001">
    <property type="protein sequence ID" value="REF99538.1"/>
    <property type="molecule type" value="Genomic_DNA"/>
</dbReference>
<reference evidence="12 13" key="1">
    <citation type="submission" date="2018-08" db="EMBL/GenBank/DDBJ databases">
        <title>Sequencing the genomes of 1000 actinobacteria strains.</title>
        <authorList>
            <person name="Klenk H.-P."/>
        </authorList>
    </citation>
    <scope>NUCLEOTIDE SEQUENCE [LARGE SCALE GENOMIC DNA]</scope>
    <source>
        <strain evidence="12 13">DSM 44099</strain>
    </source>
</reference>
<dbReference type="UniPathway" id="UPA00196"/>
<keyword evidence="3" id="KW-0337">GPI-anchor biosynthesis</keyword>
<evidence type="ECO:0000256" key="1">
    <source>
        <dbReference type="ARBA" id="ARBA00004477"/>
    </source>
</evidence>
<feature type="transmembrane region" description="Helical" evidence="11">
    <location>
        <begin position="235"/>
        <end position="257"/>
    </location>
</feature>
<evidence type="ECO:0000256" key="2">
    <source>
        <dbReference type="ARBA" id="ARBA00004687"/>
    </source>
</evidence>
<name>A0A3D9ZQ93_9ACTN</name>
<dbReference type="PANTHER" id="PTHR12468:SF2">
    <property type="entry name" value="GPI MANNOSYLTRANSFERASE 2"/>
    <property type="match status" value="1"/>
</dbReference>
<evidence type="ECO:0000256" key="9">
    <source>
        <dbReference type="ARBA" id="ARBA00023136"/>
    </source>
</evidence>
<evidence type="ECO:0000256" key="4">
    <source>
        <dbReference type="ARBA" id="ARBA00022676"/>
    </source>
</evidence>
<keyword evidence="6 11" id="KW-0812">Transmembrane</keyword>
<dbReference type="AlphaFoldDB" id="A0A3D9ZQ93"/>
<feature type="transmembrane region" description="Helical" evidence="11">
    <location>
        <begin position="375"/>
        <end position="395"/>
    </location>
</feature>
<evidence type="ECO:0000313" key="13">
    <source>
        <dbReference type="Proteomes" id="UP000256913"/>
    </source>
</evidence>
<proteinExistence type="predicted"/>
<dbReference type="InterPro" id="IPR007315">
    <property type="entry name" value="PIG-V/Gpi18"/>
</dbReference>
<dbReference type="GO" id="GO:0000009">
    <property type="term" value="F:alpha-1,6-mannosyltransferase activity"/>
    <property type="evidence" value="ECO:0007669"/>
    <property type="project" value="InterPro"/>
</dbReference>
<dbReference type="GO" id="GO:0004376">
    <property type="term" value="F:GPI mannosyltransferase activity"/>
    <property type="evidence" value="ECO:0007669"/>
    <property type="project" value="InterPro"/>
</dbReference>
<keyword evidence="8 11" id="KW-1133">Transmembrane helix</keyword>
<dbReference type="RefSeq" id="WP_239097677.1">
    <property type="nucleotide sequence ID" value="NZ_BONB01000166.1"/>
</dbReference>
<keyword evidence="4" id="KW-0328">Glycosyltransferase</keyword>
<evidence type="ECO:0000256" key="3">
    <source>
        <dbReference type="ARBA" id="ARBA00022502"/>
    </source>
</evidence>
<feature type="transmembrane region" description="Helical" evidence="11">
    <location>
        <begin position="199"/>
        <end position="229"/>
    </location>
</feature>
<comment type="pathway">
    <text evidence="2">Glycolipid biosynthesis; glycosylphosphatidylinositol-anchor biosynthesis.</text>
</comment>
<feature type="transmembrane region" description="Helical" evidence="11">
    <location>
        <begin position="298"/>
        <end position="318"/>
    </location>
</feature>
<gene>
    <name evidence="12" type="ORF">DFJ67_5577</name>
</gene>
<feature type="transmembrane region" description="Helical" evidence="11">
    <location>
        <begin position="34"/>
        <end position="57"/>
    </location>
</feature>
<comment type="subcellular location">
    <subcellularLocation>
        <location evidence="1">Endoplasmic reticulum membrane</location>
        <topology evidence="1">Multi-pass membrane protein</topology>
    </subcellularLocation>
</comment>
<dbReference type="GO" id="GO:0016020">
    <property type="term" value="C:membrane"/>
    <property type="evidence" value="ECO:0007669"/>
    <property type="project" value="GOC"/>
</dbReference>
<feature type="transmembrane region" description="Helical" evidence="11">
    <location>
        <begin position="350"/>
        <end position="369"/>
    </location>
</feature>
<evidence type="ECO:0000256" key="6">
    <source>
        <dbReference type="ARBA" id="ARBA00022692"/>
    </source>
</evidence>
<dbReference type="GO" id="GO:0006506">
    <property type="term" value="P:GPI anchor biosynthetic process"/>
    <property type="evidence" value="ECO:0007669"/>
    <property type="project" value="UniProtKB-UniPathway"/>
</dbReference>
<evidence type="ECO:0000256" key="10">
    <source>
        <dbReference type="SAM" id="MobiDB-lite"/>
    </source>
</evidence>
<keyword evidence="13" id="KW-1185">Reference proteome</keyword>
<evidence type="ECO:0000256" key="7">
    <source>
        <dbReference type="ARBA" id="ARBA00022824"/>
    </source>
</evidence>
<keyword evidence="9 11" id="KW-0472">Membrane</keyword>
<feature type="transmembrane region" description="Helical" evidence="11">
    <location>
        <begin position="117"/>
        <end position="142"/>
    </location>
</feature>
<evidence type="ECO:0000313" key="12">
    <source>
        <dbReference type="EMBL" id="REF99538.1"/>
    </source>
</evidence>
<evidence type="ECO:0008006" key="14">
    <source>
        <dbReference type="Google" id="ProtNLM"/>
    </source>
</evidence>
<sequence>MAAPTTVDSDARTAPAEPPPARSWRDRARSAGSAAAPAILGYLVVRCVGILFLWVMAHRQGTDLSWLLAGRFDATAYRKIVDVGYDPAIPVGVDGSLRPSNLAFFPLFPALTQVVTWVPTVGSLGAALVVSWLSAIAAAWGIYAIGVRLWSQTTGILLVILWGVLPHALVENMGYSESLFTALAAWSLYALLRERWLTAGVLCLLAGLTRPVAVALIAAVGISAIVAIVRRRDGWRPWVAGAIAPIGYLGFLAWVGARLGRWDGYFYMQREGWRVSFDGGADTVRTFAKVLTQTNQQLELYVIVFSVFAAVVLLALLLAQRPPLPIVVYTVVMLVFLAGAAGGQQGKARYLIPVFTLLLPLAAGLTKALNSTKVIVLVALTLGSAWYGTYLTLVWKWSP</sequence>
<keyword evidence="5" id="KW-0808">Transferase</keyword>
<dbReference type="Proteomes" id="UP000256913">
    <property type="component" value="Unassembled WGS sequence"/>
</dbReference>
<feature type="transmembrane region" description="Helical" evidence="11">
    <location>
        <begin position="149"/>
        <end position="169"/>
    </location>
</feature>
<evidence type="ECO:0000256" key="5">
    <source>
        <dbReference type="ARBA" id="ARBA00022679"/>
    </source>
</evidence>
<organism evidence="12 13">
    <name type="scientific">Asanoa ferruginea</name>
    <dbReference type="NCBI Taxonomy" id="53367"/>
    <lineage>
        <taxon>Bacteria</taxon>
        <taxon>Bacillati</taxon>
        <taxon>Actinomycetota</taxon>
        <taxon>Actinomycetes</taxon>
        <taxon>Micromonosporales</taxon>
        <taxon>Micromonosporaceae</taxon>
        <taxon>Asanoa</taxon>
    </lineage>
</organism>
<feature type="region of interest" description="Disordered" evidence="10">
    <location>
        <begin position="1"/>
        <end position="27"/>
    </location>
</feature>
<accession>A0A3D9ZQ93</accession>
<dbReference type="PANTHER" id="PTHR12468">
    <property type="entry name" value="GPI MANNOSYLTRANSFERASE 2"/>
    <property type="match status" value="1"/>
</dbReference>
<protein>
    <recommendedName>
        <fullName evidence="14">Dolichyl-phosphate-mannose-protein mannosyltransferase</fullName>
    </recommendedName>
</protein>
<evidence type="ECO:0000256" key="11">
    <source>
        <dbReference type="SAM" id="Phobius"/>
    </source>
</evidence>
<comment type="caution">
    <text evidence="12">The sequence shown here is derived from an EMBL/GenBank/DDBJ whole genome shotgun (WGS) entry which is preliminary data.</text>
</comment>
<evidence type="ECO:0000256" key="8">
    <source>
        <dbReference type="ARBA" id="ARBA00022989"/>
    </source>
</evidence>